<name>A0A318N821_9PROT</name>
<dbReference type="InterPro" id="IPR001064">
    <property type="entry name" value="Beta/gamma_crystallin"/>
</dbReference>
<dbReference type="Pfam" id="PF01494">
    <property type="entry name" value="FAD_binding_3"/>
    <property type="match status" value="1"/>
</dbReference>
<feature type="domain" description="Beta/gamma crystallin 'Greek key'" evidence="8">
    <location>
        <begin position="33"/>
        <end position="79"/>
    </location>
</feature>
<evidence type="ECO:0000256" key="6">
    <source>
        <dbReference type="ARBA" id="ARBA00023002"/>
    </source>
</evidence>
<dbReference type="GO" id="GO:0016705">
    <property type="term" value="F:oxidoreductase activity, acting on paired donors, with incorporation or reduction of molecular oxygen"/>
    <property type="evidence" value="ECO:0007669"/>
    <property type="project" value="InterPro"/>
</dbReference>
<dbReference type="NCBIfam" id="TIGR01988">
    <property type="entry name" value="Ubi-OHases"/>
    <property type="match status" value="1"/>
</dbReference>
<organism evidence="9 10">
    <name type="scientific">Commensalibacter melissae</name>
    <dbReference type="NCBI Taxonomy" id="2070537"/>
    <lineage>
        <taxon>Bacteria</taxon>
        <taxon>Pseudomonadati</taxon>
        <taxon>Pseudomonadota</taxon>
        <taxon>Alphaproteobacteria</taxon>
        <taxon>Acetobacterales</taxon>
        <taxon>Acetobacteraceae</taxon>
    </lineage>
</organism>
<dbReference type="InterPro" id="IPR002938">
    <property type="entry name" value="FAD-bd"/>
</dbReference>
<dbReference type="PRINTS" id="PR00420">
    <property type="entry name" value="RNGMNOXGNASE"/>
</dbReference>
<keyword evidence="6" id="KW-0560">Oxidoreductase</keyword>
<dbReference type="AlphaFoldDB" id="A0A318N821"/>
<dbReference type="OrthoDB" id="9796623at2"/>
<reference evidence="9 10" key="1">
    <citation type="submission" date="2018-05" db="EMBL/GenBank/DDBJ databases">
        <title>Reference genomes for bee gut microbiota database.</title>
        <authorList>
            <person name="Ellegaard K.M."/>
        </authorList>
    </citation>
    <scope>NUCLEOTIDE SEQUENCE [LARGE SCALE GENOMIC DNA]</scope>
    <source>
        <strain evidence="9 10">ESL0284</strain>
    </source>
</reference>
<proteinExistence type="inferred from homology"/>
<dbReference type="Gene3D" id="3.50.50.60">
    <property type="entry name" value="FAD/NAD(P)-binding domain"/>
    <property type="match status" value="2"/>
</dbReference>
<comment type="similarity">
    <text evidence="3">Belongs to the UbiH/COQ6 family.</text>
</comment>
<evidence type="ECO:0000313" key="9">
    <source>
        <dbReference type="EMBL" id="PXZ02084.1"/>
    </source>
</evidence>
<evidence type="ECO:0000256" key="4">
    <source>
        <dbReference type="ARBA" id="ARBA00022630"/>
    </source>
</evidence>
<dbReference type="Proteomes" id="UP000247565">
    <property type="component" value="Unassembled WGS sequence"/>
</dbReference>
<dbReference type="GO" id="GO:0071949">
    <property type="term" value="F:FAD binding"/>
    <property type="evidence" value="ECO:0007669"/>
    <property type="project" value="InterPro"/>
</dbReference>
<dbReference type="PANTHER" id="PTHR43876">
    <property type="entry name" value="UBIQUINONE BIOSYNTHESIS MONOOXYGENASE COQ6, MITOCHONDRIAL"/>
    <property type="match status" value="1"/>
</dbReference>
<dbReference type="InterPro" id="IPR010971">
    <property type="entry name" value="UbiH/COQ6"/>
</dbReference>
<dbReference type="PANTHER" id="PTHR43876:SF25">
    <property type="entry name" value="MONOOXYGENASE NMA2164"/>
    <property type="match status" value="1"/>
</dbReference>
<evidence type="ECO:0000256" key="5">
    <source>
        <dbReference type="ARBA" id="ARBA00022827"/>
    </source>
</evidence>
<dbReference type="InterPro" id="IPR036188">
    <property type="entry name" value="FAD/NAD-bd_sf"/>
</dbReference>
<gene>
    <name evidence="9" type="ORF">DK869_01630</name>
</gene>
<evidence type="ECO:0000256" key="1">
    <source>
        <dbReference type="ARBA" id="ARBA00001974"/>
    </source>
</evidence>
<evidence type="ECO:0000259" key="8">
    <source>
        <dbReference type="PROSITE" id="PS50915"/>
    </source>
</evidence>
<dbReference type="EMBL" id="QGLT01000001">
    <property type="protein sequence ID" value="PXZ02084.1"/>
    <property type="molecule type" value="Genomic_DNA"/>
</dbReference>
<dbReference type="GO" id="GO:0006744">
    <property type="term" value="P:ubiquinone biosynthetic process"/>
    <property type="evidence" value="ECO:0007669"/>
    <property type="project" value="UniProtKB-UniPathway"/>
</dbReference>
<keyword evidence="10" id="KW-1185">Reference proteome</keyword>
<dbReference type="InterPro" id="IPR051205">
    <property type="entry name" value="UbiH/COQ6_monooxygenase"/>
</dbReference>
<keyword evidence="5" id="KW-0274">FAD</keyword>
<keyword evidence="7" id="KW-0503">Monooxygenase</keyword>
<dbReference type="SUPFAM" id="SSF51905">
    <property type="entry name" value="FAD/NAD(P)-binding domain"/>
    <property type="match status" value="1"/>
</dbReference>
<accession>A0A318N821</accession>
<keyword evidence="4" id="KW-0285">Flavoprotein</keyword>
<protein>
    <submittedName>
        <fullName evidence="9">FAD-dependent hydroxylase</fullName>
    </submittedName>
</protein>
<evidence type="ECO:0000256" key="3">
    <source>
        <dbReference type="ARBA" id="ARBA00005349"/>
    </source>
</evidence>
<dbReference type="PROSITE" id="PS50915">
    <property type="entry name" value="CRYSTALLIN_BETA_GAMMA"/>
    <property type="match status" value="1"/>
</dbReference>
<sequence>MMDVVVIGGGPAGLSAALSLEGIGLKVTVIDPAPMTALQEPSFDGREIALTHHSVSLMKSMGIWDRIPQDEISSLREARVENGEENNPLIFDTQGKGEEALGYLVPNHLIRKATFEEVQSREGITVLSNTRCNKLNCFVDYARVEYSNADQDDAVFSTKLAVVSDGRFSKIRDSLEIGYLLHDFHRHMMVCRMKHELRHHQVALQWFDKGQTVALLPLNNNVTSVVLSLPPDEMNRVRSLGAEQFNLEIMKRIHGRLGKMELVSTRHVYPLKTVFANRFETRHAALVGDTAIGMHPITAHGYNFALIAQEILADEVLAGLKRGEEIGTSKQLRHFEKRLRIKTMPMFTLTNIIATLYTREEKGLWKLRRLGIKTANLLKPVKNKVVDTLIDKTTILPSPKSILSKRF</sequence>
<comment type="cofactor">
    <cofactor evidence="1">
        <name>FAD</name>
        <dbReference type="ChEBI" id="CHEBI:57692"/>
    </cofactor>
</comment>
<dbReference type="NCBIfam" id="NF006593">
    <property type="entry name" value="PRK09126.1"/>
    <property type="match status" value="1"/>
</dbReference>
<dbReference type="GO" id="GO:0004497">
    <property type="term" value="F:monooxygenase activity"/>
    <property type="evidence" value="ECO:0007669"/>
    <property type="project" value="UniProtKB-KW"/>
</dbReference>
<comment type="caution">
    <text evidence="9">The sequence shown here is derived from an EMBL/GenBank/DDBJ whole genome shotgun (WGS) entry which is preliminary data.</text>
</comment>
<dbReference type="UniPathway" id="UPA00232"/>
<evidence type="ECO:0000256" key="2">
    <source>
        <dbReference type="ARBA" id="ARBA00004749"/>
    </source>
</evidence>
<evidence type="ECO:0000256" key="7">
    <source>
        <dbReference type="ARBA" id="ARBA00023033"/>
    </source>
</evidence>
<evidence type="ECO:0000313" key="10">
    <source>
        <dbReference type="Proteomes" id="UP000247565"/>
    </source>
</evidence>
<comment type="pathway">
    <text evidence="2">Cofactor biosynthesis; ubiquinone biosynthesis.</text>
</comment>